<reference evidence="3" key="1">
    <citation type="submission" date="2016-10" db="EMBL/GenBank/DDBJ databases">
        <authorList>
            <person name="Varghese N."/>
            <person name="Submissions S."/>
        </authorList>
    </citation>
    <scope>NUCLEOTIDE SEQUENCE [LARGE SCALE GENOMIC DNA]</scope>
    <source>
        <strain evidence="3">CGMCC 1.7738</strain>
    </source>
</reference>
<dbReference type="AlphaFoldDB" id="A0A1I4BA17"/>
<accession>A0A1I4BA17</accession>
<dbReference type="InterPro" id="IPR050194">
    <property type="entry name" value="Glycosyltransferase_grp1"/>
</dbReference>
<dbReference type="PANTHER" id="PTHR45947:SF3">
    <property type="entry name" value="SULFOQUINOVOSYL TRANSFERASE SQD2"/>
    <property type="match status" value="1"/>
</dbReference>
<dbReference type="GO" id="GO:0016757">
    <property type="term" value="F:glycosyltransferase activity"/>
    <property type="evidence" value="ECO:0007669"/>
    <property type="project" value="InterPro"/>
</dbReference>
<evidence type="ECO:0000313" key="2">
    <source>
        <dbReference type="EMBL" id="SFK65373.1"/>
    </source>
</evidence>
<evidence type="ECO:0000259" key="1">
    <source>
        <dbReference type="Pfam" id="PF00534"/>
    </source>
</evidence>
<organism evidence="2 3">
    <name type="scientific">Halogranum rubrum</name>
    <dbReference type="NCBI Taxonomy" id="553466"/>
    <lineage>
        <taxon>Archaea</taxon>
        <taxon>Methanobacteriati</taxon>
        <taxon>Methanobacteriota</taxon>
        <taxon>Stenosarchaea group</taxon>
        <taxon>Halobacteria</taxon>
        <taxon>Halobacteriales</taxon>
        <taxon>Haloferacaceae</taxon>
    </lineage>
</organism>
<keyword evidence="3" id="KW-1185">Reference proteome</keyword>
<proteinExistence type="predicted"/>
<dbReference type="CDD" id="cd03801">
    <property type="entry name" value="GT4_PimA-like"/>
    <property type="match status" value="1"/>
</dbReference>
<protein>
    <submittedName>
        <fullName evidence="2">Glycosyltransferase involved in cell wall bisynthesis</fullName>
    </submittedName>
</protein>
<dbReference type="EMBL" id="FOTC01000001">
    <property type="protein sequence ID" value="SFK65373.1"/>
    <property type="molecule type" value="Genomic_DNA"/>
</dbReference>
<keyword evidence="2" id="KW-0808">Transferase</keyword>
<name>A0A1I4BA17_9EURY</name>
<dbReference type="Pfam" id="PF00534">
    <property type="entry name" value="Glycos_transf_1"/>
    <property type="match status" value="1"/>
</dbReference>
<dbReference type="InterPro" id="IPR001296">
    <property type="entry name" value="Glyco_trans_1"/>
</dbReference>
<dbReference type="Gene3D" id="3.40.50.2000">
    <property type="entry name" value="Glycogen Phosphorylase B"/>
    <property type="match status" value="2"/>
</dbReference>
<dbReference type="RefSeq" id="WP_089865066.1">
    <property type="nucleotide sequence ID" value="NZ_FOTC01000001.1"/>
</dbReference>
<dbReference type="SUPFAM" id="SSF53756">
    <property type="entry name" value="UDP-Glycosyltransferase/glycogen phosphorylase"/>
    <property type="match status" value="1"/>
</dbReference>
<dbReference type="STRING" id="553466.SAMN04487950_0405"/>
<sequence>MTEESVALVHNLVAPYRTPVFDAIGEEASLDVYYCQRSSPERDWDTTYDPKNHTATFLPNIELFGALFNYTLPYHLLKKDYDTIVLNMGRDMIINNLMSLPIIFLTDANLVIWSELIDTDWSSNLSNRSKMVSKFHFDSMINIYEKTLFQVADKVVGLSELAKEYTRARGINSEKVSITPQVMPRECLGPENPKVKKLDPKPSSEKPTILFVGRFIEEKGIGTLIEAVRSFEENEVELFIAGDGPLNETLRDQAALVPQIKFVGYVRGDQKWEYYDRSDLFILPSRHEPWGLVVNEALSRNLPVVTTTAAGSKMLIPEENVVPPDDPDRLAEVIQRIINSELVTTDDNSNGDNPMDIHQMSREFIGTADEI</sequence>
<dbReference type="PANTHER" id="PTHR45947">
    <property type="entry name" value="SULFOQUINOVOSYL TRANSFERASE SQD2"/>
    <property type="match status" value="1"/>
</dbReference>
<evidence type="ECO:0000313" key="3">
    <source>
        <dbReference type="Proteomes" id="UP000199607"/>
    </source>
</evidence>
<feature type="domain" description="Glycosyl transferase family 1" evidence="1">
    <location>
        <begin position="203"/>
        <end position="341"/>
    </location>
</feature>
<gene>
    <name evidence="2" type="ORF">SAMN04487950_0405</name>
</gene>
<dbReference type="Proteomes" id="UP000199607">
    <property type="component" value="Unassembled WGS sequence"/>
</dbReference>